<dbReference type="PANTHER" id="PTHR12300">
    <property type="entry name" value="HVA22-LIKE PROTEINS"/>
    <property type="match status" value="1"/>
</dbReference>
<feature type="compositionally biased region" description="Low complexity" evidence="7">
    <location>
        <begin position="197"/>
        <end position="206"/>
    </location>
</feature>
<evidence type="ECO:0000256" key="1">
    <source>
        <dbReference type="ARBA" id="ARBA00004141"/>
    </source>
</evidence>
<dbReference type="GO" id="GO:0016020">
    <property type="term" value="C:membrane"/>
    <property type="evidence" value="ECO:0007669"/>
    <property type="project" value="UniProtKB-SubCell"/>
</dbReference>
<evidence type="ECO:0000256" key="2">
    <source>
        <dbReference type="ARBA" id="ARBA00008573"/>
    </source>
</evidence>
<reference evidence="8 9" key="1">
    <citation type="submission" date="2016-08" db="EMBL/GenBank/DDBJ databases">
        <authorList>
            <consortium name="Lentinula edodes genome sequencing consortium"/>
            <person name="Sakamoto Y."/>
            <person name="Nakade K."/>
            <person name="Sato S."/>
            <person name="Yoshida Y."/>
            <person name="Miyazaki K."/>
            <person name="Natsume S."/>
            <person name="Konno N."/>
        </authorList>
    </citation>
    <scope>NUCLEOTIDE SEQUENCE [LARGE SCALE GENOMIC DNA]</scope>
    <source>
        <strain evidence="8 9">NBRC 111202</strain>
    </source>
</reference>
<reference evidence="8 9" key="2">
    <citation type="submission" date="2017-02" db="EMBL/GenBank/DDBJ databases">
        <title>A genome survey and senescence transcriptome analysis in Lentinula edodes.</title>
        <authorList>
            <person name="Sakamoto Y."/>
            <person name="Nakade K."/>
            <person name="Sato S."/>
            <person name="Yoshida Y."/>
            <person name="Miyazaki K."/>
            <person name="Natsume S."/>
            <person name="Konno N."/>
        </authorList>
    </citation>
    <scope>NUCLEOTIDE SEQUENCE [LARGE SCALE GENOMIC DNA]</scope>
    <source>
        <strain evidence="8 9">NBRC 111202</strain>
    </source>
</reference>
<feature type="compositionally biased region" description="Low complexity" evidence="7">
    <location>
        <begin position="262"/>
        <end position="290"/>
    </location>
</feature>
<comment type="subcellular location">
    <subcellularLocation>
        <location evidence="1 6">Membrane</location>
        <topology evidence="1 6">Multi-pass membrane protein</topology>
    </subcellularLocation>
</comment>
<evidence type="ECO:0000256" key="4">
    <source>
        <dbReference type="ARBA" id="ARBA00022989"/>
    </source>
</evidence>
<sequence length="362" mass="39058">MLLYLFSRIFSSILTYLYPAYISYKLLSTRPTPLPLLERALKYWCVLGTFTFFEYSGAELLISWLPLYGLLKLIVLSYLVLPQTDGSTHVYDQLLAPYFSSHETEVDGALEELRKRVYEFIQTKLRDVWELLLNSTALGQAFPSAATPVAQAQPSAQPPTLADPISGPAQLAAGFWRTYGPNVLAVGASMYRQLAPANAPGQAPQPMGYDVGPEDRPVSSRMSTTQSIIERRRQLEAELAALNAGEASAAGASPPPFPIPQIPGMQMQSMLGPSTSSTPSAVSSASSSPTGRTPGLRERTTSTVGPGGRFEEINSNDLDEEDESGVGHEYGPRPGLPSTSRPSWFGWGGGGGSGGYERVKSD</sequence>
<comment type="similarity">
    <text evidence="2 6">Belongs to the DP1 family.</text>
</comment>
<dbReference type="Proteomes" id="UP000188533">
    <property type="component" value="Unassembled WGS sequence"/>
</dbReference>
<keyword evidence="4" id="KW-1133">Transmembrane helix</keyword>
<dbReference type="Pfam" id="PF03134">
    <property type="entry name" value="TB2_DP1_HVA22"/>
    <property type="match status" value="1"/>
</dbReference>
<dbReference type="InterPro" id="IPR004345">
    <property type="entry name" value="TB2_DP1_HVA22"/>
</dbReference>
<keyword evidence="9" id="KW-1185">Reference proteome</keyword>
<dbReference type="PANTHER" id="PTHR12300:SF161">
    <property type="entry name" value="RECEPTOR EXPRESSION-ENHANCING PROTEIN"/>
    <property type="match status" value="1"/>
</dbReference>
<comment type="caution">
    <text evidence="8">The sequence shown here is derived from an EMBL/GenBank/DDBJ whole genome shotgun (WGS) entry which is preliminary data.</text>
</comment>
<dbReference type="AlphaFoldDB" id="A0A1Q3EMD0"/>
<evidence type="ECO:0000256" key="5">
    <source>
        <dbReference type="ARBA" id="ARBA00023136"/>
    </source>
</evidence>
<feature type="region of interest" description="Disordered" evidence="7">
    <location>
        <begin position="197"/>
        <end position="227"/>
    </location>
</feature>
<proteinExistence type="inferred from homology"/>
<accession>A0A1Q3EMD0</accession>
<evidence type="ECO:0000256" key="7">
    <source>
        <dbReference type="SAM" id="MobiDB-lite"/>
    </source>
</evidence>
<name>A0A1Q3EMD0_LENED</name>
<dbReference type="EMBL" id="BDGU01000630">
    <property type="protein sequence ID" value="GAW08373.1"/>
    <property type="molecule type" value="Genomic_DNA"/>
</dbReference>
<evidence type="ECO:0000313" key="8">
    <source>
        <dbReference type="EMBL" id="GAW08373.1"/>
    </source>
</evidence>
<evidence type="ECO:0000313" key="9">
    <source>
        <dbReference type="Proteomes" id="UP000188533"/>
    </source>
</evidence>
<organism evidence="8 9">
    <name type="scientific">Lentinula edodes</name>
    <name type="common">Shiitake mushroom</name>
    <name type="synonym">Lentinus edodes</name>
    <dbReference type="NCBI Taxonomy" id="5353"/>
    <lineage>
        <taxon>Eukaryota</taxon>
        <taxon>Fungi</taxon>
        <taxon>Dikarya</taxon>
        <taxon>Basidiomycota</taxon>
        <taxon>Agaricomycotina</taxon>
        <taxon>Agaricomycetes</taxon>
        <taxon>Agaricomycetidae</taxon>
        <taxon>Agaricales</taxon>
        <taxon>Marasmiineae</taxon>
        <taxon>Omphalotaceae</taxon>
        <taxon>Lentinula</taxon>
    </lineage>
</organism>
<evidence type="ECO:0000256" key="6">
    <source>
        <dbReference type="RuleBase" id="RU362006"/>
    </source>
</evidence>
<keyword evidence="5" id="KW-0472">Membrane</keyword>
<keyword evidence="8" id="KW-0675">Receptor</keyword>
<protein>
    <recommendedName>
        <fullName evidence="6">Protein YOP1</fullName>
    </recommendedName>
</protein>
<feature type="compositionally biased region" description="Gly residues" evidence="7">
    <location>
        <begin position="346"/>
        <end position="355"/>
    </location>
</feature>
<evidence type="ECO:0000256" key="3">
    <source>
        <dbReference type="ARBA" id="ARBA00022692"/>
    </source>
</evidence>
<feature type="region of interest" description="Disordered" evidence="7">
    <location>
        <begin position="246"/>
        <end position="362"/>
    </location>
</feature>
<keyword evidence="3" id="KW-0812">Transmembrane</keyword>
<gene>
    <name evidence="8" type="ORF">LENED_010430</name>
</gene>